<feature type="region of interest" description="Disordered" evidence="1">
    <location>
        <begin position="40"/>
        <end position="66"/>
    </location>
</feature>
<evidence type="ECO:0000313" key="3">
    <source>
        <dbReference type="Proteomes" id="UP000277212"/>
    </source>
</evidence>
<protein>
    <submittedName>
        <fullName evidence="2">Uncharacterized protein</fullName>
    </submittedName>
</protein>
<dbReference type="AlphaFoldDB" id="A0A3M2QNN7"/>
<feature type="non-terminal residue" evidence="2">
    <location>
        <position position="79"/>
    </location>
</feature>
<gene>
    <name evidence="2" type="ORF">CDV36_016463</name>
</gene>
<name>A0A3M2QNN7_9HYPO</name>
<organism evidence="2 3">
    <name type="scientific">Fusarium kuroshium</name>
    <dbReference type="NCBI Taxonomy" id="2010991"/>
    <lineage>
        <taxon>Eukaryota</taxon>
        <taxon>Fungi</taxon>
        <taxon>Dikarya</taxon>
        <taxon>Ascomycota</taxon>
        <taxon>Pezizomycotina</taxon>
        <taxon>Sordariomycetes</taxon>
        <taxon>Hypocreomycetidae</taxon>
        <taxon>Hypocreales</taxon>
        <taxon>Nectriaceae</taxon>
        <taxon>Fusarium</taxon>
        <taxon>Fusarium solani species complex</taxon>
    </lineage>
</organism>
<dbReference type="EMBL" id="NKUJ01001032">
    <property type="protein sequence ID" value="RMI94557.1"/>
    <property type="molecule type" value="Genomic_DNA"/>
</dbReference>
<reference evidence="2 3" key="1">
    <citation type="submission" date="2017-06" db="EMBL/GenBank/DDBJ databases">
        <title>Comparative genomic analysis of Ambrosia Fusariam Clade fungi.</title>
        <authorList>
            <person name="Stajich J.E."/>
            <person name="Carrillo J."/>
            <person name="Kijimoto T."/>
            <person name="Eskalen A."/>
            <person name="O'Donnell K."/>
            <person name="Kasson M."/>
        </authorList>
    </citation>
    <scope>NUCLEOTIDE SEQUENCE [LARGE SCALE GENOMIC DNA]</scope>
    <source>
        <strain evidence="2">UCR3666</strain>
    </source>
</reference>
<proteinExistence type="predicted"/>
<accession>A0A3M2QNN7</accession>
<evidence type="ECO:0000256" key="1">
    <source>
        <dbReference type="SAM" id="MobiDB-lite"/>
    </source>
</evidence>
<comment type="caution">
    <text evidence="2">The sequence shown here is derived from an EMBL/GenBank/DDBJ whole genome shotgun (WGS) entry which is preliminary data.</text>
</comment>
<keyword evidence="3" id="KW-1185">Reference proteome</keyword>
<dbReference type="Proteomes" id="UP000277212">
    <property type="component" value="Unassembled WGS sequence"/>
</dbReference>
<evidence type="ECO:0000313" key="2">
    <source>
        <dbReference type="EMBL" id="RMI94557.1"/>
    </source>
</evidence>
<sequence>MVTTTGRRELLTSIAPGLLTMVAVNLTGLADRPRTYTRTQLTAGNSGMGDKWAPRAPLPRRALDPLTPKAVRARELGKL</sequence>